<evidence type="ECO:0000313" key="2">
    <source>
        <dbReference type="Proteomes" id="UP000271624"/>
    </source>
</evidence>
<evidence type="ECO:0000313" key="1">
    <source>
        <dbReference type="EMBL" id="RUS93933.1"/>
    </source>
</evidence>
<dbReference type="RefSeq" id="WP_186538352.1">
    <property type="nucleotide sequence ID" value="NZ_RSCL01000054.1"/>
</dbReference>
<keyword evidence="2" id="KW-1185">Reference proteome</keyword>
<reference evidence="1" key="2">
    <citation type="journal article" date="2019" name="Genome Biol. Evol.">
        <title>Day and night: Metabolic profiles and evolutionary relationships of six axenic non-marine cyanobacteria.</title>
        <authorList>
            <person name="Will S.E."/>
            <person name="Henke P."/>
            <person name="Boedeker C."/>
            <person name="Huang S."/>
            <person name="Brinkmann H."/>
            <person name="Rohde M."/>
            <person name="Jarek M."/>
            <person name="Friedl T."/>
            <person name="Seufert S."/>
            <person name="Schumacher M."/>
            <person name="Overmann J."/>
            <person name="Neumann-Schaal M."/>
            <person name="Petersen J."/>
        </authorList>
    </citation>
    <scope>NUCLEOTIDE SEQUENCE [LARGE SCALE GENOMIC DNA]</scope>
    <source>
        <strain evidence="1">PCC 7102</strain>
    </source>
</reference>
<proteinExistence type="predicted"/>
<sequence length="125" mass="14082">MTTTRIVLPQKHKPFAEELLAVTGIDSLSNLFVVFLTRYGSHLKTSWNITQSLAVAHSPTPPATYQAPEYSVNQSQINYQKTGMVQQVDIIQQIECSDMIQSIEPIQEPEIDPVIARLTPLLDRF</sequence>
<accession>A0A433UJ78</accession>
<dbReference type="Proteomes" id="UP000271624">
    <property type="component" value="Unassembled WGS sequence"/>
</dbReference>
<organism evidence="1 2">
    <name type="scientific">Dulcicalothrix desertica PCC 7102</name>
    <dbReference type="NCBI Taxonomy" id="232991"/>
    <lineage>
        <taxon>Bacteria</taxon>
        <taxon>Bacillati</taxon>
        <taxon>Cyanobacteriota</taxon>
        <taxon>Cyanophyceae</taxon>
        <taxon>Nostocales</taxon>
        <taxon>Calotrichaceae</taxon>
        <taxon>Dulcicalothrix</taxon>
    </lineage>
</organism>
<dbReference type="AlphaFoldDB" id="A0A433UJ78"/>
<dbReference type="EMBL" id="RSCL01000054">
    <property type="protein sequence ID" value="RUS93933.1"/>
    <property type="molecule type" value="Genomic_DNA"/>
</dbReference>
<comment type="caution">
    <text evidence="1">The sequence shown here is derived from an EMBL/GenBank/DDBJ whole genome shotgun (WGS) entry which is preliminary data.</text>
</comment>
<reference evidence="1" key="1">
    <citation type="submission" date="2018-12" db="EMBL/GenBank/DDBJ databases">
        <authorList>
            <person name="Will S."/>
            <person name="Neumann-Schaal M."/>
            <person name="Henke P."/>
        </authorList>
    </citation>
    <scope>NUCLEOTIDE SEQUENCE</scope>
    <source>
        <strain evidence="1">PCC 7102</strain>
    </source>
</reference>
<gene>
    <name evidence="1" type="ORF">DSM106972_095320</name>
</gene>
<name>A0A433UJ78_9CYAN</name>
<protein>
    <submittedName>
        <fullName evidence="1">Uncharacterized protein</fullName>
    </submittedName>
</protein>